<accession>A0ABU8RQI7</accession>
<evidence type="ECO:0000313" key="1">
    <source>
        <dbReference type="EMBL" id="MEJ5975355.1"/>
    </source>
</evidence>
<comment type="caution">
    <text evidence="1">The sequence shown here is derived from an EMBL/GenBank/DDBJ whole genome shotgun (WGS) entry which is preliminary data.</text>
</comment>
<protein>
    <submittedName>
        <fullName evidence="1">Ribonuclease</fullName>
    </submittedName>
</protein>
<dbReference type="EMBL" id="JBBHJZ010000001">
    <property type="protein sequence ID" value="MEJ5975355.1"/>
    <property type="molecule type" value="Genomic_DNA"/>
</dbReference>
<dbReference type="Proteomes" id="UP001361239">
    <property type="component" value="Unassembled WGS sequence"/>
</dbReference>
<reference evidence="1 2" key="1">
    <citation type="submission" date="2024-03" db="EMBL/GenBank/DDBJ databases">
        <authorList>
            <person name="Jo J.-H."/>
        </authorList>
    </citation>
    <scope>NUCLEOTIDE SEQUENCE [LARGE SCALE GENOMIC DNA]</scope>
    <source>
        <strain evidence="1 2">PS1R-30</strain>
    </source>
</reference>
<sequence length="323" mass="34820">MPEWLIEEGIAEHRAILTEHGSIIAARIDWPGALAAGQIEDAVLVSRTAGAKRGVLRFASGEEALVDQLPREASEGAPLRAVVTRAAIAEIGRLKRAQARPTQQALRPAPTLAERIRGEGLAARVVRRFDADWDELFAEAWSGEIAFAGGSLTISPTPAMTLIDIDGILPLRALALAAIPAVAQAVQRFDLGGSIGIDFPTLSDKADRRAVDEALAQALGDWRHERTAINGFGFVQLVARLERPSLLHRLARYRTAAAARLLLRRAERVEGGGTLLVAAHPEVLAAVRPAWRDDLARRAGKQIRWQDEPALALDGGYAQLVSL</sequence>
<keyword evidence="2" id="KW-1185">Reference proteome</keyword>
<dbReference type="RefSeq" id="WP_339585313.1">
    <property type="nucleotide sequence ID" value="NZ_JBBHJZ010000001.1"/>
</dbReference>
<organism evidence="1 2">
    <name type="scientific">Novosphingobium anseongense</name>
    <dbReference type="NCBI Taxonomy" id="3133436"/>
    <lineage>
        <taxon>Bacteria</taxon>
        <taxon>Pseudomonadati</taxon>
        <taxon>Pseudomonadota</taxon>
        <taxon>Alphaproteobacteria</taxon>
        <taxon>Sphingomonadales</taxon>
        <taxon>Sphingomonadaceae</taxon>
        <taxon>Novosphingobium</taxon>
    </lineage>
</organism>
<evidence type="ECO:0000313" key="2">
    <source>
        <dbReference type="Proteomes" id="UP001361239"/>
    </source>
</evidence>
<name>A0ABU8RQI7_9SPHN</name>
<proteinExistence type="predicted"/>
<gene>
    <name evidence="1" type="ORF">WG901_01810</name>
</gene>